<sequence length="105" mass="11772">MDDNIYSKAFPHLYEENILSFFWCRNSRTPCSSDSSFPVHANSEIDEHFCEVTPGCTYTYKKNPDPGRPENGKLGVDLSDPWSEGADGGEGDSEKKEYANSKQPT</sequence>
<reference evidence="2 3" key="1">
    <citation type="submission" date="2023-01" db="EMBL/GenBank/DDBJ databases">
        <authorList>
            <person name="Whitehead M."/>
        </authorList>
    </citation>
    <scope>NUCLEOTIDE SEQUENCE [LARGE SCALE GENOMIC DNA]</scope>
</reference>
<organism evidence="2 3">
    <name type="scientific">Macrosiphum euphorbiae</name>
    <name type="common">potato aphid</name>
    <dbReference type="NCBI Taxonomy" id="13131"/>
    <lineage>
        <taxon>Eukaryota</taxon>
        <taxon>Metazoa</taxon>
        <taxon>Ecdysozoa</taxon>
        <taxon>Arthropoda</taxon>
        <taxon>Hexapoda</taxon>
        <taxon>Insecta</taxon>
        <taxon>Pterygota</taxon>
        <taxon>Neoptera</taxon>
        <taxon>Paraneoptera</taxon>
        <taxon>Hemiptera</taxon>
        <taxon>Sternorrhyncha</taxon>
        <taxon>Aphidomorpha</taxon>
        <taxon>Aphidoidea</taxon>
        <taxon>Aphididae</taxon>
        <taxon>Macrosiphini</taxon>
        <taxon>Macrosiphum</taxon>
    </lineage>
</organism>
<evidence type="ECO:0000313" key="2">
    <source>
        <dbReference type="EMBL" id="CAI6360816.1"/>
    </source>
</evidence>
<gene>
    <name evidence="2" type="ORF">MEUPH1_LOCUS16068</name>
</gene>
<dbReference type="AlphaFoldDB" id="A0AAV0WZ34"/>
<keyword evidence="3" id="KW-1185">Reference proteome</keyword>
<evidence type="ECO:0000313" key="3">
    <source>
        <dbReference type="Proteomes" id="UP001160148"/>
    </source>
</evidence>
<dbReference type="EMBL" id="CARXXK010000003">
    <property type="protein sequence ID" value="CAI6360816.1"/>
    <property type="molecule type" value="Genomic_DNA"/>
</dbReference>
<feature type="region of interest" description="Disordered" evidence="1">
    <location>
        <begin position="60"/>
        <end position="105"/>
    </location>
</feature>
<dbReference type="Proteomes" id="UP001160148">
    <property type="component" value="Unassembled WGS sequence"/>
</dbReference>
<protein>
    <submittedName>
        <fullName evidence="2">Uncharacterized protein</fullName>
    </submittedName>
</protein>
<evidence type="ECO:0000256" key="1">
    <source>
        <dbReference type="SAM" id="MobiDB-lite"/>
    </source>
</evidence>
<accession>A0AAV0WZ34</accession>
<name>A0AAV0WZ34_9HEMI</name>
<feature type="compositionally biased region" description="Basic and acidic residues" evidence="1">
    <location>
        <begin position="62"/>
        <end position="71"/>
    </location>
</feature>
<comment type="caution">
    <text evidence="2">The sequence shown here is derived from an EMBL/GenBank/DDBJ whole genome shotgun (WGS) entry which is preliminary data.</text>
</comment>
<proteinExistence type="predicted"/>